<organism evidence="2 3">
    <name type="scientific">Staphylococcus phage TEM126</name>
    <dbReference type="NCBI Taxonomy" id="947066"/>
    <lineage>
        <taxon>Viruses</taxon>
        <taxon>Duplodnaviria</taxon>
        <taxon>Heunggongvirae</taxon>
        <taxon>Uroviricota</taxon>
        <taxon>Caudoviricetes</taxon>
        <taxon>Azeredovirinae</taxon>
        <taxon>Dubowvirus</taxon>
        <taxon>Dubowvirus TEM126</taxon>
    </lineage>
</organism>
<protein>
    <submittedName>
        <fullName evidence="2">Uncharacterized protein</fullName>
    </submittedName>
</protein>
<keyword evidence="1" id="KW-1133">Transmembrane helix</keyword>
<keyword evidence="1" id="KW-0472">Membrane</keyword>
<evidence type="ECO:0000256" key="1">
    <source>
        <dbReference type="SAM" id="Phobius"/>
    </source>
</evidence>
<dbReference type="GeneID" id="65068759"/>
<feature type="transmembrane region" description="Helical" evidence="1">
    <location>
        <begin position="25"/>
        <end position="40"/>
    </location>
</feature>
<evidence type="ECO:0000313" key="2">
    <source>
        <dbReference type="EMBL" id="ADV76516.1"/>
    </source>
</evidence>
<proteinExistence type="predicted"/>
<feature type="transmembrane region" description="Helical" evidence="1">
    <location>
        <begin position="47"/>
        <end position="66"/>
    </location>
</feature>
<dbReference type="Proteomes" id="UP000223743">
    <property type="component" value="Segment"/>
</dbReference>
<evidence type="ECO:0000313" key="3">
    <source>
        <dbReference type="Proteomes" id="UP000223743"/>
    </source>
</evidence>
<sequence>MLHAFLFLVFLQLEQKYSLEYQTSLFLGVCLTVFKVNFWLQFGHNSLLLKIALCFTIVELVFSLILNFISSYSSSLIIASWVFSTNMSPKTR</sequence>
<dbReference type="EMBL" id="HQ127381">
    <property type="protein sequence ID" value="ADV76516.1"/>
    <property type="molecule type" value="Genomic_DNA"/>
</dbReference>
<reference evidence="2 3" key="1">
    <citation type="journal article" date="2011" name="Arch. Virol.">
        <title>Genomic sequence of temperate phage TEM126 isolated from wild type S. aureus.</title>
        <authorList>
            <person name="Lee Y.D."/>
            <person name="Chang H.I."/>
            <person name="Park J.H."/>
        </authorList>
    </citation>
    <scope>NUCLEOTIDE SEQUENCE [LARGE SCALE GENOMIC DNA]</scope>
</reference>
<keyword evidence="1" id="KW-0812">Transmembrane</keyword>
<dbReference type="RefSeq" id="YP_010079809.1">
    <property type="nucleotide sequence ID" value="NC_054978.1"/>
</dbReference>
<name>E9LT68_9CAUD</name>
<keyword evidence="3" id="KW-1185">Reference proteome</keyword>
<dbReference type="KEGG" id="vg:65068759"/>
<accession>E9LT68</accession>